<dbReference type="AlphaFoldDB" id="A0A9D2ENE7"/>
<feature type="domain" description="HicB-like antitoxin of toxin-antitoxin system" evidence="1">
    <location>
        <begin position="20"/>
        <end position="125"/>
    </location>
</feature>
<comment type="caution">
    <text evidence="2">The sequence shown here is derived from an EMBL/GenBank/DDBJ whole genome shotgun (WGS) entry which is preliminary data.</text>
</comment>
<proteinExistence type="predicted"/>
<dbReference type="InterPro" id="IPR035069">
    <property type="entry name" value="TTHA1013/TTHA0281-like"/>
</dbReference>
<organism evidence="2 3">
    <name type="scientific">Candidatus Anaerobutyricum stercoris</name>
    <dbReference type="NCBI Taxonomy" id="2838457"/>
    <lineage>
        <taxon>Bacteria</taxon>
        <taxon>Bacillati</taxon>
        <taxon>Bacillota</taxon>
        <taxon>Clostridia</taxon>
        <taxon>Lachnospirales</taxon>
        <taxon>Lachnospiraceae</taxon>
        <taxon>Anaerobutyricum</taxon>
    </lineage>
</organism>
<evidence type="ECO:0000259" key="1">
    <source>
        <dbReference type="Pfam" id="PF15919"/>
    </source>
</evidence>
<dbReference type="SUPFAM" id="SSF143100">
    <property type="entry name" value="TTHA1013/TTHA0281-like"/>
    <property type="match status" value="1"/>
</dbReference>
<accession>A0A9D2ENE7</accession>
<protein>
    <submittedName>
        <fullName evidence="2">Type II toxin-antitoxin system HicB family antitoxin</fullName>
    </submittedName>
</protein>
<name>A0A9D2ENE7_9FIRM</name>
<gene>
    <name evidence="2" type="ORF">H9968_10370</name>
</gene>
<evidence type="ECO:0000313" key="3">
    <source>
        <dbReference type="Proteomes" id="UP000824049"/>
    </source>
</evidence>
<evidence type="ECO:0000313" key="2">
    <source>
        <dbReference type="EMBL" id="HIZ40301.1"/>
    </source>
</evidence>
<dbReference type="EMBL" id="DXBR01000094">
    <property type="protein sequence ID" value="HIZ40301.1"/>
    <property type="molecule type" value="Genomic_DNA"/>
</dbReference>
<reference evidence="2" key="2">
    <citation type="submission" date="2021-04" db="EMBL/GenBank/DDBJ databases">
        <authorList>
            <person name="Gilroy R."/>
        </authorList>
    </citation>
    <scope>NUCLEOTIDE SEQUENCE</scope>
    <source>
        <strain evidence="2">CHK179-28034</strain>
    </source>
</reference>
<dbReference type="Gene3D" id="3.30.160.250">
    <property type="match status" value="1"/>
</dbReference>
<dbReference type="InterPro" id="IPR031807">
    <property type="entry name" value="HicB-like"/>
</dbReference>
<dbReference type="Proteomes" id="UP000824049">
    <property type="component" value="Unassembled WGS sequence"/>
</dbReference>
<sequence>MESAVKERYNETYPTFLLNTHEDSEHPFLVCVPDMEIFTEGADFADAIEMARDAIGLAGITLEDQGETLPFPSTQENAIGKVQSFKDDIDFSKGILTYVDVDFSEYRRKTDSKTVRRNVALPGWLNYEAERAGINVSRVLQEALIATLGLKRKI</sequence>
<dbReference type="Pfam" id="PF15919">
    <property type="entry name" value="HicB_lk_antitox"/>
    <property type="match status" value="1"/>
</dbReference>
<reference evidence="2" key="1">
    <citation type="journal article" date="2021" name="PeerJ">
        <title>Extensive microbial diversity within the chicken gut microbiome revealed by metagenomics and culture.</title>
        <authorList>
            <person name="Gilroy R."/>
            <person name="Ravi A."/>
            <person name="Getino M."/>
            <person name="Pursley I."/>
            <person name="Horton D.L."/>
            <person name="Alikhan N.F."/>
            <person name="Baker D."/>
            <person name="Gharbi K."/>
            <person name="Hall N."/>
            <person name="Watson M."/>
            <person name="Adriaenssens E.M."/>
            <person name="Foster-Nyarko E."/>
            <person name="Jarju S."/>
            <person name="Secka A."/>
            <person name="Antonio M."/>
            <person name="Oren A."/>
            <person name="Chaudhuri R.R."/>
            <person name="La Ragione R."/>
            <person name="Hildebrand F."/>
            <person name="Pallen M.J."/>
        </authorList>
    </citation>
    <scope>NUCLEOTIDE SEQUENCE</scope>
    <source>
        <strain evidence="2">CHK179-28034</strain>
    </source>
</reference>